<accession>A0ABM0T5V7</accession>
<reference evidence="2" key="2">
    <citation type="submission" date="2025-08" db="UniProtKB">
        <authorList>
            <consortium name="RefSeq"/>
        </authorList>
    </citation>
    <scope>IDENTIFICATION</scope>
    <source>
        <tissue evidence="2">Leaf</tissue>
    </source>
</reference>
<evidence type="ECO:0000313" key="1">
    <source>
        <dbReference type="Proteomes" id="UP000694864"/>
    </source>
</evidence>
<protein>
    <submittedName>
        <fullName evidence="2">Uncharacterized protein LOC104706798 isoform X1</fullName>
    </submittedName>
</protein>
<name>A0ABM0T5V7_CAMSA</name>
<organism evidence="1 2">
    <name type="scientific">Camelina sativa</name>
    <name type="common">False flax</name>
    <name type="synonym">Myagrum sativum</name>
    <dbReference type="NCBI Taxonomy" id="90675"/>
    <lineage>
        <taxon>Eukaryota</taxon>
        <taxon>Viridiplantae</taxon>
        <taxon>Streptophyta</taxon>
        <taxon>Embryophyta</taxon>
        <taxon>Tracheophyta</taxon>
        <taxon>Spermatophyta</taxon>
        <taxon>Magnoliopsida</taxon>
        <taxon>eudicotyledons</taxon>
        <taxon>Gunneridae</taxon>
        <taxon>Pentapetalae</taxon>
        <taxon>rosids</taxon>
        <taxon>malvids</taxon>
        <taxon>Brassicales</taxon>
        <taxon>Brassicaceae</taxon>
        <taxon>Camelineae</taxon>
        <taxon>Camelina</taxon>
    </lineage>
</organism>
<sequence length="166" mass="19375">MQASLTDSAFRKTISASSAKELWDILEKGSSYSDAVPLLGELIDMKALDMNLNKLVEFFRSYDSFSEMKLLMRLWVMLQTFHTCWDYGRPEMKELMRLYVTIHRFLRLCKKMRCFTSTPKETGGNRRKPTSIGSHLQFKVPFNWVNQEDEHVGTHTPTPAYVVFIH</sequence>
<evidence type="ECO:0000313" key="2">
    <source>
        <dbReference type="RefSeq" id="XP_010421327.1"/>
    </source>
</evidence>
<dbReference type="GeneID" id="104706798"/>
<proteinExistence type="predicted"/>
<keyword evidence="1" id="KW-1185">Reference proteome</keyword>
<dbReference type="RefSeq" id="XP_010421327.1">
    <property type="nucleotide sequence ID" value="XM_010423025.2"/>
</dbReference>
<reference evidence="1" key="1">
    <citation type="journal article" date="2014" name="Nat. Commun.">
        <title>The emerging biofuel crop Camelina sativa retains a highly undifferentiated hexaploid genome structure.</title>
        <authorList>
            <person name="Kagale S."/>
            <person name="Koh C."/>
            <person name="Nixon J."/>
            <person name="Bollina V."/>
            <person name="Clarke W.E."/>
            <person name="Tuteja R."/>
            <person name="Spillane C."/>
            <person name="Robinson S.J."/>
            <person name="Links M.G."/>
            <person name="Clarke C."/>
            <person name="Higgins E.E."/>
            <person name="Huebert T."/>
            <person name="Sharpe A.G."/>
            <person name="Parkin I.A."/>
        </authorList>
    </citation>
    <scope>NUCLEOTIDE SEQUENCE [LARGE SCALE GENOMIC DNA]</scope>
    <source>
        <strain evidence="1">cv. DH55</strain>
    </source>
</reference>
<gene>
    <name evidence="2" type="primary">LOC104706798</name>
</gene>
<dbReference type="Proteomes" id="UP000694864">
    <property type="component" value="Chromosome 8"/>
</dbReference>